<proteinExistence type="predicted"/>
<reference evidence="1 2" key="1">
    <citation type="submission" date="2020-07" db="EMBL/GenBank/DDBJ databases">
        <title>Sequencing the genomes of 1000 actinobacteria strains.</title>
        <authorList>
            <person name="Klenk H.-P."/>
        </authorList>
    </citation>
    <scope>NUCLEOTIDE SEQUENCE [LARGE SCALE GENOMIC DNA]</scope>
    <source>
        <strain evidence="1 2">DSM 26341</strain>
    </source>
</reference>
<accession>A0A7Z0D3N4</accession>
<dbReference type="RefSeq" id="WP_179428645.1">
    <property type="nucleotide sequence ID" value="NZ_JACBZP010000001.1"/>
</dbReference>
<sequence length="189" mass="21313">MAFDELDSALPTEQAAGHRLDSYWDGLWDPGGGVPWLRKSRADRVQRAGWGRLPATWNVDENEAWSLVFSRRRWLQRLGILGTIQAWRTVTSEQIAAIVGTPWVTQGTSKAMVSFFATGLIDVGEIARGLQPTAGTSSAYLYRPSRTRVFEKKINPKLSYPEQIAPWTKVVNETVARRYIHVVGRARCR</sequence>
<dbReference type="EMBL" id="JACBZP010000001">
    <property type="protein sequence ID" value="NYI68278.1"/>
    <property type="molecule type" value="Genomic_DNA"/>
</dbReference>
<comment type="caution">
    <text evidence="1">The sequence shown here is derived from an EMBL/GenBank/DDBJ whole genome shotgun (WGS) entry which is preliminary data.</text>
</comment>
<dbReference type="Proteomes" id="UP000539111">
    <property type="component" value="Unassembled WGS sequence"/>
</dbReference>
<evidence type="ECO:0000313" key="2">
    <source>
        <dbReference type="Proteomes" id="UP000539111"/>
    </source>
</evidence>
<protein>
    <submittedName>
        <fullName evidence="1">Uncharacterized protein</fullName>
    </submittedName>
</protein>
<keyword evidence="2" id="KW-1185">Reference proteome</keyword>
<gene>
    <name evidence="1" type="ORF">BJY26_002584</name>
</gene>
<name>A0A7Z0D3N4_9MICO</name>
<organism evidence="1 2">
    <name type="scientific">Spelaeicoccus albus</name>
    <dbReference type="NCBI Taxonomy" id="1280376"/>
    <lineage>
        <taxon>Bacteria</taxon>
        <taxon>Bacillati</taxon>
        <taxon>Actinomycetota</taxon>
        <taxon>Actinomycetes</taxon>
        <taxon>Micrococcales</taxon>
        <taxon>Brevibacteriaceae</taxon>
        <taxon>Spelaeicoccus</taxon>
    </lineage>
</organism>
<dbReference type="AlphaFoldDB" id="A0A7Z0D3N4"/>
<evidence type="ECO:0000313" key="1">
    <source>
        <dbReference type="EMBL" id="NYI68278.1"/>
    </source>
</evidence>